<proteinExistence type="predicted"/>
<dbReference type="EMBL" id="LJXT01000110">
    <property type="protein sequence ID" value="KPQ12964.1"/>
    <property type="molecule type" value="Genomic_DNA"/>
</dbReference>
<reference evidence="2 3" key="1">
    <citation type="submission" date="2015-09" db="EMBL/GenBank/DDBJ databases">
        <title>Identification and resolution of microdiversity through metagenomic sequencing of parallel consortia.</title>
        <authorList>
            <person name="Nelson W.C."/>
            <person name="Romine M.F."/>
            <person name="Lindemann S.R."/>
        </authorList>
    </citation>
    <scope>NUCLEOTIDE SEQUENCE [LARGE SCALE GENOMIC DNA]</scope>
    <source>
        <strain evidence="2">HL-49</strain>
    </source>
</reference>
<dbReference type="PATRIC" id="fig|1305737.6.peg.367"/>
<dbReference type="Proteomes" id="UP000050421">
    <property type="component" value="Unassembled WGS sequence"/>
</dbReference>
<feature type="non-terminal residue" evidence="2">
    <location>
        <position position="89"/>
    </location>
</feature>
<name>A0A0P8BT52_9BACT</name>
<keyword evidence="1" id="KW-0732">Signal</keyword>
<evidence type="ECO:0000313" key="3">
    <source>
        <dbReference type="Proteomes" id="UP000050421"/>
    </source>
</evidence>
<feature type="signal peptide" evidence="1">
    <location>
        <begin position="1"/>
        <end position="21"/>
    </location>
</feature>
<protein>
    <submittedName>
        <fullName evidence="2">Uncharacterized protein</fullName>
    </submittedName>
</protein>
<evidence type="ECO:0000256" key="1">
    <source>
        <dbReference type="SAM" id="SignalP"/>
    </source>
</evidence>
<gene>
    <name evidence="2" type="ORF">HLUCCX10_14440</name>
</gene>
<dbReference type="AlphaFoldDB" id="A0A0P8BT52"/>
<feature type="chain" id="PRO_5006148559" evidence="1">
    <location>
        <begin position="22"/>
        <end position="89"/>
    </location>
</feature>
<accession>A0A0P8BT52</accession>
<organism evidence="2 3">
    <name type="scientific">Algoriphagus marincola HL-49</name>
    <dbReference type="NCBI Taxonomy" id="1305737"/>
    <lineage>
        <taxon>Bacteria</taxon>
        <taxon>Pseudomonadati</taxon>
        <taxon>Bacteroidota</taxon>
        <taxon>Cytophagia</taxon>
        <taxon>Cytophagales</taxon>
        <taxon>Cyclobacteriaceae</taxon>
        <taxon>Algoriphagus</taxon>
    </lineage>
</organism>
<sequence length="89" mass="9522">MKFKYSFLLLLTFFLAINSCKEVEDPDIQPVIEDPVDDPDTGGVSGFPTIPITVKIPEGMNAGLEGALLYSGIISHPVQANGNSKATVK</sequence>
<evidence type="ECO:0000313" key="2">
    <source>
        <dbReference type="EMBL" id="KPQ12964.1"/>
    </source>
</evidence>
<comment type="caution">
    <text evidence="2">The sequence shown here is derived from an EMBL/GenBank/DDBJ whole genome shotgun (WGS) entry which is preliminary data.</text>
</comment>